<dbReference type="InParanoid" id="F2U5J1"/>
<protein>
    <recommendedName>
        <fullName evidence="4">Large ribosomal subunit protein eL34</fullName>
    </recommendedName>
</protein>
<evidence type="ECO:0000256" key="1">
    <source>
        <dbReference type="ARBA" id="ARBA00009875"/>
    </source>
</evidence>
<sequence length="135" mass="15738">MVQRLTYRRRHSYNTKSNRTRVVKTPGGRLVFQYRKKQGSIPKCGDCHSTLSGIRAMRPYQMSRATKQQKTVQRAYGGSRCHQCVRNRIVRAFLIEEQKIVKQVLKSQAQSKAAKKEKKEVKKAKQQKKTTKKTK</sequence>
<dbReference type="eggNOG" id="KOG1790">
    <property type="taxonomic scope" value="Eukaryota"/>
</dbReference>
<keyword evidence="2 6" id="KW-0689">Ribosomal protein</keyword>
<dbReference type="InterPro" id="IPR018065">
    <property type="entry name" value="Ribosomal_eL34_CS"/>
</dbReference>
<evidence type="ECO:0000313" key="7">
    <source>
        <dbReference type="Proteomes" id="UP000007799"/>
    </source>
</evidence>
<name>F2U5J1_SALR5</name>
<dbReference type="EMBL" id="GL832962">
    <property type="protein sequence ID" value="EGD83207.1"/>
    <property type="molecule type" value="Genomic_DNA"/>
</dbReference>
<accession>F2U5J1</accession>
<evidence type="ECO:0000313" key="6">
    <source>
        <dbReference type="EMBL" id="EGD83207.1"/>
    </source>
</evidence>
<dbReference type="AlphaFoldDB" id="F2U5J1"/>
<dbReference type="RefSeq" id="XP_004995571.1">
    <property type="nucleotide sequence ID" value="XM_004995514.1"/>
</dbReference>
<dbReference type="InterPro" id="IPR038562">
    <property type="entry name" value="Ribosomal_eL34_C_sf"/>
</dbReference>
<keyword evidence="3" id="KW-0687">Ribonucleoprotein</keyword>
<evidence type="ECO:0000256" key="4">
    <source>
        <dbReference type="ARBA" id="ARBA00035227"/>
    </source>
</evidence>
<dbReference type="GO" id="GO:0006412">
    <property type="term" value="P:translation"/>
    <property type="evidence" value="ECO:0007669"/>
    <property type="project" value="InterPro"/>
</dbReference>
<reference evidence="6" key="1">
    <citation type="submission" date="2009-08" db="EMBL/GenBank/DDBJ databases">
        <title>Annotation of Salpingoeca rosetta.</title>
        <authorList>
            <consortium name="The Broad Institute Genome Sequencing Platform"/>
            <person name="Russ C."/>
            <person name="Cuomo C."/>
            <person name="Burger G."/>
            <person name="Gray M.W."/>
            <person name="Holland P.W.H."/>
            <person name="King N."/>
            <person name="Lang F.B.F."/>
            <person name="Roger A.J."/>
            <person name="Ruiz-Trillo I."/>
            <person name="Young S.K."/>
            <person name="Zeng Q."/>
            <person name="Gargeya S."/>
            <person name="Alvarado L."/>
            <person name="Berlin A."/>
            <person name="Chapman S.B."/>
            <person name="Chen Z."/>
            <person name="Freedman E."/>
            <person name="Gellesch M."/>
            <person name="Goldberg J."/>
            <person name="Griggs A."/>
            <person name="Gujja S."/>
            <person name="Heilman E."/>
            <person name="Heiman D."/>
            <person name="Howarth C."/>
            <person name="Mehta T."/>
            <person name="Neiman D."/>
            <person name="Pearson M."/>
            <person name="Roberts A."/>
            <person name="Saif S."/>
            <person name="Shea T."/>
            <person name="Shenoy N."/>
            <person name="Sisk P."/>
            <person name="Stolte C."/>
            <person name="Sykes S."/>
            <person name="White J."/>
            <person name="Yandava C."/>
            <person name="Haas B."/>
            <person name="Nusbaum C."/>
            <person name="Birren B."/>
        </authorList>
    </citation>
    <scope>NUCLEOTIDE SEQUENCE [LARGE SCALE GENOMIC DNA]</scope>
    <source>
        <strain evidence="6">ATCC 50818</strain>
    </source>
</reference>
<dbReference type="OMA" id="RCHKCVR"/>
<dbReference type="InterPro" id="IPR008195">
    <property type="entry name" value="Ribosomal_eL34"/>
</dbReference>
<comment type="similarity">
    <text evidence="1">Belongs to the eukaryotic ribosomal protein eL34 family.</text>
</comment>
<dbReference type="KEGG" id="sre:PTSG_03837"/>
<dbReference type="GeneID" id="16076151"/>
<dbReference type="OrthoDB" id="277449at2759"/>
<dbReference type="FunCoup" id="F2U5J1">
    <property type="interactions" value="1357"/>
</dbReference>
<dbReference type="GO" id="GO:0003735">
    <property type="term" value="F:structural constituent of ribosome"/>
    <property type="evidence" value="ECO:0007669"/>
    <property type="project" value="InterPro"/>
</dbReference>
<proteinExistence type="inferred from homology"/>
<dbReference type="InterPro" id="IPR047868">
    <property type="entry name" value="Ribosomal_L34e_arc-type"/>
</dbReference>
<dbReference type="PROSITE" id="PS01145">
    <property type="entry name" value="RIBOSOMAL_L34E"/>
    <property type="match status" value="1"/>
</dbReference>
<dbReference type="GO" id="GO:0005840">
    <property type="term" value="C:ribosome"/>
    <property type="evidence" value="ECO:0007669"/>
    <property type="project" value="UniProtKB-KW"/>
</dbReference>
<keyword evidence="7" id="KW-1185">Reference proteome</keyword>
<dbReference type="STRING" id="946362.F2U5J1"/>
<dbReference type="GO" id="GO:1990904">
    <property type="term" value="C:ribonucleoprotein complex"/>
    <property type="evidence" value="ECO:0007669"/>
    <property type="project" value="UniProtKB-KW"/>
</dbReference>
<gene>
    <name evidence="6" type="ORF">PTSG_03837</name>
</gene>
<evidence type="ECO:0000256" key="2">
    <source>
        <dbReference type="ARBA" id="ARBA00022980"/>
    </source>
</evidence>
<dbReference type="Gene3D" id="6.20.370.70">
    <property type="match status" value="1"/>
</dbReference>
<dbReference type="HAMAP" id="MF_00349">
    <property type="entry name" value="Ribosomal_eL34"/>
    <property type="match status" value="1"/>
</dbReference>
<dbReference type="PANTHER" id="PTHR46595">
    <property type="entry name" value="60S RIBOSOMAL PROTEIN L34"/>
    <property type="match status" value="1"/>
</dbReference>
<dbReference type="PRINTS" id="PR01250">
    <property type="entry name" value="RIBOSOMALL34"/>
</dbReference>
<dbReference type="Gene3D" id="6.20.340.10">
    <property type="match status" value="1"/>
</dbReference>
<feature type="compositionally biased region" description="Basic residues" evidence="5">
    <location>
        <begin position="113"/>
        <end position="135"/>
    </location>
</feature>
<organism evidence="7">
    <name type="scientific">Salpingoeca rosetta (strain ATCC 50818 / BSB-021)</name>
    <dbReference type="NCBI Taxonomy" id="946362"/>
    <lineage>
        <taxon>Eukaryota</taxon>
        <taxon>Choanoflagellata</taxon>
        <taxon>Craspedida</taxon>
        <taxon>Salpingoecidae</taxon>
        <taxon>Salpingoeca</taxon>
    </lineage>
</organism>
<feature type="region of interest" description="Disordered" evidence="5">
    <location>
        <begin position="107"/>
        <end position="135"/>
    </location>
</feature>
<evidence type="ECO:0000256" key="5">
    <source>
        <dbReference type="SAM" id="MobiDB-lite"/>
    </source>
</evidence>
<dbReference type="Pfam" id="PF01199">
    <property type="entry name" value="Ribosomal_L34e"/>
    <property type="match status" value="1"/>
</dbReference>
<dbReference type="Proteomes" id="UP000007799">
    <property type="component" value="Unassembled WGS sequence"/>
</dbReference>
<evidence type="ECO:0000256" key="3">
    <source>
        <dbReference type="ARBA" id="ARBA00023274"/>
    </source>
</evidence>